<dbReference type="Pfam" id="PF14253">
    <property type="entry name" value="AbiH"/>
    <property type="match status" value="1"/>
</dbReference>
<name>A0A2D3ND10_PREIN</name>
<evidence type="ECO:0000313" key="2">
    <source>
        <dbReference type="Proteomes" id="UP000229323"/>
    </source>
</evidence>
<proteinExistence type="predicted"/>
<organism evidence="1 2">
    <name type="scientific">Prevotella intermedia</name>
    <dbReference type="NCBI Taxonomy" id="28131"/>
    <lineage>
        <taxon>Bacteria</taxon>
        <taxon>Pseudomonadati</taxon>
        <taxon>Bacteroidota</taxon>
        <taxon>Bacteroidia</taxon>
        <taxon>Bacteroidales</taxon>
        <taxon>Prevotellaceae</taxon>
        <taxon>Prevotella</taxon>
    </lineage>
</organism>
<reference evidence="1 2" key="1">
    <citation type="submission" date="2017-11" db="EMBL/GenBank/DDBJ databases">
        <title>Genome sequencing of Prevotella intermedia KCOM 2033.</title>
        <authorList>
            <person name="Kook J.-K."/>
            <person name="Park S.-N."/>
            <person name="Lim Y.K."/>
        </authorList>
    </citation>
    <scope>NUCLEOTIDE SEQUENCE [LARGE SCALE GENOMIC DNA]</scope>
    <source>
        <strain evidence="1 2">KCOM 2033</strain>
    </source>
</reference>
<dbReference type="Proteomes" id="UP000229323">
    <property type="component" value="Chromosome"/>
</dbReference>
<evidence type="ECO:0008006" key="3">
    <source>
        <dbReference type="Google" id="ProtNLM"/>
    </source>
</evidence>
<protein>
    <recommendedName>
        <fullName evidence="3">Bacteriophage abortive infection AbiH</fullName>
    </recommendedName>
</protein>
<sequence>MNRLVIIGNEFDMAHALKTSYKDFINWYWERRIDVFAGNTSKVSDDCLCKLTIKDDTHISCWNVFALQNSYFKDIRGNRTCSGYELITELQNHPDTFSIDSTPFFGTILQSIETKGWVDIENNYYQLLKRCTENADYGYTVKELNEQLAFLQDKLIEYLRSIGTPQPKEELQKAMIAPLNPEDFSTEGRKKALEDIGLDIKSIAELRYNHEERNKLFPGRVMLLSFNYTPTANMYGNFNLEHNFIHGVLEHPEHIIFGYGDELDKFYQDLLDKNDNELLKNVKSVKYLETRHYHEMLEFLMSAPFQVLIMGHSCGNSDRTLLNTVFEHGNCVSIKPFYHKWEGGGDNYLELVQNFSRNFTNMRLFRDRVVNKEQCKTI</sequence>
<dbReference type="AlphaFoldDB" id="A0A2D3ND10"/>
<accession>A0A2D3ND10</accession>
<evidence type="ECO:0000313" key="1">
    <source>
        <dbReference type="EMBL" id="ATV53290.1"/>
    </source>
</evidence>
<dbReference type="RefSeq" id="WP_100023482.1">
    <property type="nucleotide sequence ID" value="NZ_CP024696.1"/>
</dbReference>
<dbReference type="EMBL" id="CP024696">
    <property type="protein sequence ID" value="ATV53290.1"/>
    <property type="molecule type" value="Genomic_DNA"/>
</dbReference>
<dbReference type="InterPro" id="IPR025935">
    <property type="entry name" value="AbiH"/>
</dbReference>
<gene>
    <name evidence="1" type="ORF">CTM50_09770</name>
</gene>